<dbReference type="GeneID" id="102349700"/>
<feature type="domain" description="AMP-dependent synthetase/ligase" evidence="25">
    <location>
        <begin position="76"/>
        <end position="497"/>
    </location>
</feature>
<dbReference type="Proteomes" id="UP000008672">
    <property type="component" value="Unassembled WGS sequence"/>
</dbReference>
<evidence type="ECO:0000256" key="12">
    <source>
        <dbReference type="ARBA" id="ARBA00022848"/>
    </source>
</evidence>
<evidence type="ECO:0000256" key="23">
    <source>
        <dbReference type="ARBA" id="ARBA00049177"/>
    </source>
</evidence>
<evidence type="ECO:0000256" key="15">
    <source>
        <dbReference type="ARBA" id="ARBA00023329"/>
    </source>
</evidence>
<evidence type="ECO:0000256" key="21">
    <source>
        <dbReference type="ARBA" id="ARBA00043191"/>
    </source>
</evidence>
<keyword evidence="7" id="KW-0436">Ligase</keyword>
<keyword evidence="14" id="KW-0472">Membrane</keyword>
<dbReference type="eggNOG" id="KOG1256">
    <property type="taxonomic scope" value="Eukaryota"/>
</dbReference>
<dbReference type="GO" id="GO:0005886">
    <property type="term" value="C:plasma membrane"/>
    <property type="evidence" value="ECO:0007669"/>
    <property type="project" value="UniProtKB-SubCell"/>
</dbReference>
<comment type="function">
    <text evidence="22">Catalyzes the conversion of fatty acids such as long-chain and very long-chain fatty acids to their active form acyl-CoAs for both synthesis of cellular lipids, and degradation via beta-oxidation. Can activate diverse saturated, monosaturated and polyunsaturated fatty acids.</text>
</comment>
<dbReference type="GO" id="GO:0005783">
    <property type="term" value="C:endoplasmic reticulum"/>
    <property type="evidence" value="ECO:0007669"/>
    <property type="project" value="TreeGrafter"/>
</dbReference>
<evidence type="ECO:0000256" key="5">
    <source>
        <dbReference type="ARBA" id="ARBA00022490"/>
    </source>
</evidence>
<reference evidence="27" key="1">
    <citation type="submission" date="2011-08" db="EMBL/GenBank/DDBJ databases">
        <title>The draft genome of Latimeria chalumnae.</title>
        <authorList>
            <person name="Di Palma F."/>
            <person name="Alfoldi J."/>
            <person name="Johnson J."/>
            <person name="Berlin A."/>
            <person name="Gnerre S."/>
            <person name="Jaffe D."/>
            <person name="MacCallum I."/>
            <person name="Young S."/>
            <person name="Walker B.J."/>
            <person name="Lander E."/>
            <person name="Lindblad-Toh K."/>
        </authorList>
    </citation>
    <scope>NUCLEOTIDE SEQUENCE [LARGE SCALE GENOMIC DNA]</scope>
    <source>
        <strain evidence="27">Wild caught</strain>
    </source>
</reference>
<comment type="catalytic activity">
    <reaction evidence="23">
        <text>hexadecanoate + ATP + CoA = hexadecanoyl-CoA + AMP + diphosphate</text>
        <dbReference type="Rhea" id="RHEA:30751"/>
        <dbReference type="ChEBI" id="CHEBI:7896"/>
        <dbReference type="ChEBI" id="CHEBI:30616"/>
        <dbReference type="ChEBI" id="CHEBI:33019"/>
        <dbReference type="ChEBI" id="CHEBI:57287"/>
        <dbReference type="ChEBI" id="CHEBI:57379"/>
        <dbReference type="ChEBI" id="CHEBI:456215"/>
    </reaction>
</comment>
<dbReference type="KEGG" id="lcm:102349700"/>
<dbReference type="Pfam" id="PF00501">
    <property type="entry name" value="AMP-binding"/>
    <property type="match status" value="1"/>
</dbReference>
<dbReference type="GO" id="GO:0031410">
    <property type="term" value="C:cytoplasmic vesicle"/>
    <property type="evidence" value="ECO:0007669"/>
    <property type="project" value="UniProtKB-SubCell"/>
</dbReference>
<proteinExistence type="inferred from homology"/>
<dbReference type="Gene3D" id="3.40.50.12780">
    <property type="entry name" value="N-terminal domain of ligase-like"/>
    <property type="match status" value="2"/>
</dbReference>
<evidence type="ECO:0000256" key="3">
    <source>
        <dbReference type="ARBA" id="ARBA00004541"/>
    </source>
</evidence>
<evidence type="ECO:0000256" key="18">
    <source>
        <dbReference type="ARBA" id="ARBA00036813"/>
    </source>
</evidence>
<dbReference type="RefSeq" id="XP_006011546.1">
    <property type="nucleotide sequence ID" value="XM_006011484.3"/>
</dbReference>
<dbReference type="OMA" id="FNRPGPN"/>
<sequence>MDMENTDPVHQHTANNNENIQSHTQGEVDTSVEAALDPLSLSSADSLWTTCLDGAVKLRMDDTCPEIPITVHQMFKSSVEKYGNLFALASKKNGEWEKITFSEYYHLCRKAAKSFLKLGLQRFHSVAILGFNSAEWMISTIGSIFAGGLASGIYITNSPKACHYVASDCKADIVVVADQKQLDKILQVKDQLPHLKAIVQYKGQLVQKELPNLYTWDEFLELGNAIPEEQLDEVINSQHPNQCCVLIYTSGTTGIPKGAMLSHDNVTWTAALAGRLGTMRPAEKKQEVIVSYLPLSHIGGQLLDIWIGISLGVLVYFAEPDALKGTLVSSLIEACPTSFTGVPRVWEKMMEKIKDVFSQSRYVKRKLLTWATSVSREMHLKHTNSGEKPLKFAIADKVVLQKIRAALGLSACENCFSGAAPIAKETLEFFLGLNIKIYEVFGMSETSGLHTKANQHLHRLTSCGVVAPGCKVKIRNKDEDGTGELCCWGRNVFMGYLNMEDETLEAFDEEGWLCTGDTGKLDGDGFLYITGRIKELIITAGGENVPPLPIEDAVKTELPIISNAMLIGDKRKFLSMLLTLKCDMNRDTAEPTDNLTLEAREFCKKVGSSATKVSEIVGGKDQAIYHAVQKGINEVNTMAVSNAQRIQKWTILERDFSIPGGELGPTLKLKRPAVLEKYKHLIDQFYMD</sequence>
<dbReference type="InterPro" id="IPR042099">
    <property type="entry name" value="ANL_N_sf"/>
</dbReference>
<evidence type="ECO:0000313" key="27">
    <source>
        <dbReference type="Proteomes" id="UP000008672"/>
    </source>
</evidence>
<keyword evidence="11" id="KW-0067">ATP-binding</keyword>
<organism evidence="26 27">
    <name type="scientific">Latimeria chalumnae</name>
    <name type="common">Coelacanth</name>
    <dbReference type="NCBI Taxonomy" id="7897"/>
    <lineage>
        <taxon>Eukaryota</taxon>
        <taxon>Metazoa</taxon>
        <taxon>Chordata</taxon>
        <taxon>Craniata</taxon>
        <taxon>Vertebrata</taxon>
        <taxon>Euteleostomi</taxon>
        <taxon>Coelacanthiformes</taxon>
        <taxon>Coelacanthidae</taxon>
        <taxon>Latimeria</taxon>
    </lineage>
</organism>
<dbReference type="FunCoup" id="H3A9S1">
    <property type="interactions" value="215"/>
</dbReference>
<protein>
    <recommendedName>
        <fullName evidence="20">Long-chain-fatty-acid--CoA ligase ACSBG1</fullName>
        <ecNumber evidence="16">6.2.1.3</ecNumber>
    </recommendedName>
    <alternativeName>
        <fullName evidence="21">Acyl-CoA synthetase bubblegum family member 1</fullName>
    </alternativeName>
</protein>
<dbReference type="PROSITE" id="PS00455">
    <property type="entry name" value="AMP_BINDING"/>
    <property type="match status" value="1"/>
</dbReference>
<dbReference type="EMBL" id="AFYH01231214">
    <property type="status" value="NOT_ANNOTATED_CDS"/>
    <property type="molecule type" value="Genomic_DNA"/>
</dbReference>
<evidence type="ECO:0000256" key="16">
    <source>
        <dbReference type="ARBA" id="ARBA00026121"/>
    </source>
</evidence>
<dbReference type="GeneTree" id="ENSGT00940000160380"/>
<evidence type="ECO:0000256" key="7">
    <source>
        <dbReference type="ARBA" id="ARBA00022598"/>
    </source>
</evidence>
<keyword evidence="13" id="KW-0443">Lipid metabolism</keyword>
<dbReference type="OrthoDB" id="3633556at2759"/>
<dbReference type="PANTHER" id="PTHR43272">
    <property type="entry name" value="LONG-CHAIN-FATTY-ACID--COA LIGASE"/>
    <property type="match status" value="1"/>
</dbReference>
<evidence type="ECO:0000256" key="22">
    <source>
        <dbReference type="ARBA" id="ARBA00045256"/>
    </source>
</evidence>
<name>H3A9S1_LATCH</name>
<gene>
    <name evidence="26" type="primary">LOC102349700</name>
</gene>
<evidence type="ECO:0000256" key="14">
    <source>
        <dbReference type="ARBA" id="ARBA00023136"/>
    </source>
</evidence>
<evidence type="ECO:0000256" key="24">
    <source>
        <dbReference type="SAM" id="MobiDB-lite"/>
    </source>
</evidence>
<evidence type="ECO:0000256" key="8">
    <source>
        <dbReference type="ARBA" id="ARBA00022741"/>
    </source>
</evidence>
<keyword evidence="5" id="KW-0963">Cytoplasm</keyword>
<dbReference type="GO" id="GO:0005524">
    <property type="term" value="F:ATP binding"/>
    <property type="evidence" value="ECO:0007669"/>
    <property type="project" value="UniProtKB-KW"/>
</dbReference>
<dbReference type="Ensembl" id="ENSLACT00000006445.2">
    <property type="protein sequence ID" value="ENSLACP00000006392.2"/>
    <property type="gene ID" value="ENSLACG00000005672.2"/>
</dbReference>
<keyword evidence="8" id="KW-0547">Nucleotide-binding</keyword>
<evidence type="ECO:0000256" key="11">
    <source>
        <dbReference type="ARBA" id="ARBA00022840"/>
    </source>
</evidence>
<dbReference type="CDD" id="cd05933">
    <property type="entry name" value="ACSBG_like"/>
    <property type="match status" value="1"/>
</dbReference>
<comment type="similarity">
    <text evidence="19">Belongs to the ATP-dependent AMP-binding enzyme family. Bubblegum subfamily.</text>
</comment>
<evidence type="ECO:0000256" key="9">
    <source>
        <dbReference type="ARBA" id="ARBA00022824"/>
    </source>
</evidence>
<comment type="catalytic activity">
    <reaction evidence="18">
        <text>a long-chain fatty acid + ATP + CoA = a long-chain fatty acyl-CoA + AMP + diphosphate</text>
        <dbReference type="Rhea" id="RHEA:15421"/>
        <dbReference type="ChEBI" id="CHEBI:30616"/>
        <dbReference type="ChEBI" id="CHEBI:33019"/>
        <dbReference type="ChEBI" id="CHEBI:57287"/>
        <dbReference type="ChEBI" id="CHEBI:57560"/>
        <dbReference type="ChEBI" id="CHEBI:83139"/>
        <dbReference type="ChEBI" id="CHEBI:456215"/>
        <dbReference type="EC" id="6.2.1.3"/>
    </reaction>
</comment>
<keyword evidence="4" id="KW-1003">Cell membrane</keyword>
<keyword evidence="10" id="KW-0276">Fatty acid metabolism</keyword>
<evidence type="ECO:0000256" key="1">
    <source>
        <dbReference type="ARBA" id="ARBA00004144"/>
    </source>
</evidence>
<dbReference type="InterPro" id="IPR020845">
    <property type="entry name" value="AMP-binding_CS"/>
</dbReference>
<dbReference type="Pfam" id="PF23562">
    <property type="entry name" value="AMP-binding_C_3"/>
    <property type="match status" value="1"/>
</dbReference>
<evidence type="ECO:0000256" key="19">
    <source>
        <dbReference type="ARBA" id="ARBA00038034"/>
    </source>
</evidence>
<keyword evidence="6" id="KW-0597">Phosphoprotein</keyword>
<keyword evidence="9" id="KW-0256">Endoplasmic reticulum</keyword>
<dbReference type="STRING" id="7897.ENSLACP00000006392"/>
<evidence type="ECO:0000256" key="13">
    <source>
        <dbReference type="ARBA" id="ARBA00023098"/>
    </source>
</evidence>
<evidence type="ECO:0000256" key="2">
    <source>
        <dbReference type="ARBA" id="ARBA00004236"/>
    </source>
</evidence>
<evidence type="ECO:0000259" key="25">
    <source>
        <dbReference type="Pfam" id="PF00501"/>
    </source>
</evidence>
<feature type="region of interest" description="Disordered" evidence="24">
    <location>
        <begin position="1"/>
        <end position="27"/>
    </location>
</feature>
<dbReference type="HOGENOM" id="CLU_000022_45_5_1"/>
<dbReference type="PANTHER" id="PTHR43272:SF93">
    <property type="entry name" value="ACYL-COA SYNTHETASE BUBBLEGUM FAMILY MEMBER 1"/>
    <property type="match status" value="1"/>
</dbReference>
<evidence type="ECO:0000256" key="20">
    <source>
        <dbReference type="ARBA" id="ARBA00040478"/>
    </source>
</evidence>
<dbReference type="InterPro" id="IPR000873">
    <property type="entry name" value="AMP-dep_synth/lig_dom"/>
</dbReference>
<evidence type="ECO:0000313" key="26">
    <source>
        <dbReference type="Ensembl" id="ENSLACP00000006392.2"/>
    </source>
</evidence>
<dbReference type="EC" id="6.2.1.3" evidence="16"/>
<dbReference type="Bgee" id="ENSLACG00000005672">
    <property type="expression patterns" value="Expressed in pelvic fin and 5 other cell types or tissues"/>
</dbReference>
<dbReference type="SUPFAM" id="SSF56801">
    <property type="entry name" value="Acetyl-CoA synthetase-like"/>
    <property type="match status" value="1"/>
</dbReference>
<dbReference type="GO" id="GO:0004467">
    <property type="term" value="F:long-chain fatty acid-CoA ligase activity"/>
    <property type="evidence" value="ECO:0007669"/>
    <property type="project" value="UniProtKB-EC"/>
</dbReference>
<comment type="catalytic activity">
    <reaction evidence="17">
        <text>(E)-hexadec-2-enoate + ATP + CoA = (2E)-hexadecenoyl-CoA + AMP + diphosphate</text>
        <dbReference type="Rhea" id="RHEA:36139"/>
        <dbReference type="ChEBI" id="CHEBI:30616"/>
        <dbReference type="ChEBI" id="CHEBI:33019"/>
        <dbReference type="ChEBI" id="CHEBI:57287"/>
        <dbReference type="ChEBI" id="CHEBI:61526"/>
        <dbReference type="ChEBI" id="CHEBI:72745"/>
        <dbReference type="ChEBI" id="CHEBI:456215"/>
    </reaction>
</comment>
<comment type="subcellular location">
    <subcellularLocation>
        <location evidence="2">Cell membrane</location>
    </subcellularLocation>
    <subcellularLocation>
        <location evidence="3">Cytoplasmic vesicle</location>
    </subcellularLocation>
    <subcellularLocation>
        <location evidence="1">Microsome</location>
    </subcellularLocation>
</comment>
<feature type="compositionally biased region" description="Polar residues" evidence="24">
    <location>
        <begin position="12"/>
        <end position="27"/>
    </location>
</feature>
<dbReference type="InParanoid" id="H3A9S1"/>
<dbReference type="AlphaFoldDB" id="H3A9S1"/>
<keyword evidence="15" id="KW-0968">Cytoplasmic vesicle</keyword>
<keyword evidence="12" id="KW-0492">Microsome</keyword>
<evidence type="ECO:0000256" key="6">
    <source>
        <dbReference type="ARBA" id="ARBA00022553"/>
    </source>
</evidence>
<reference evidence="26" key="3">
    <citation type="submission" date="2025-09" db="UniProtKB">
        <authorList>
            <consortium name="Ensembl"/>
        </authorList>
    </citation>
    <scope>IDENTIFICATION</scope>
</reference>
<keyword evidence="27" id="KW-1185">Reference proteome</keyword>
<evidence type="ECO:0000256" key="17">
    <source>
        <dbReference type="ARBA" id="ARBA00036716"/>
    </source>
</evidence>
<evidence type="ECO:0000256" key="10">
    <source>
        <dbReference type="ARBA" id="ARBA00022832"/>
    </source>
</evidence>
<reference evidence="26" key="2">
    <citation type="submission" date="2025-08" db="UniProtKB">
        <authorList>
            <consortium name="Ensembl"/>
        </authorList>
    </citation>
    <scope>IDENTIFICATION</scope>
</reference>
<accession>H3A9S1</accession>
<evidence type="ECO:0000256" key="4">
    <source>
        <dbReference type="ARBA" id="ARBA00022475"/>
    </source>
</evidence>